<evidence type="ECO:0000313" key="5">
    <source>
        <dbReference type="Proteomes" id="UP000053237"/>
    </source>
</evidence>
<dbReference type="GO" id="GO:0036503">
    <property type="term" value="P:ERAD pathway"/>
    <property type="evidence" value="ECO:0007669"/>
    <property type="project" value="TreeGrafter"/>
</dbReference>
<accession>A0A024FVX9</accession>
<keyword evidence="5" id="KW-1185">Reference proteome</keyword>
<keyword evidence="1" id="KW-0175">Coiled coil</keyword>
<evidence type="ECO:0000256" key="1">
    <source>
        <dbReference type="ARBA" id="ARBA00023054"/>
    </source>
</evidence>
<dbReference type="GO" id="GO:0005783">
    <property type="term" value="C:endoplasmic reticulum"/>
    <property type="evidence" value="ECO:0007669"/>
    <property type="project" value="TreeGrafter"/>
</dbReference>
<evidence type="ECO:0000256" key="2">
    <source>
        <dbReference type="SAM" id="MobiDB-lite"/>
    </source>
</evidence>
<evidence type="ECO:0000259" key="3">
    <source>
        <dbReference type="PROSITE" id="PS50033"/>
    </source>
</evidence>
<dbReference type="InterPro" id="IPR029071">
    <property type="entry name" value="Ubiquitin-like_domsf"/>
</dbReference>
<dbReference type="STRING" id="65357.A0A024FVX9"/>
<dbReference type="CDD" id="cd01767">
    <property type="entry name" value="UBX"/>
    <property type="match status" value="1"/>
</dbReference>
<feature type="compositionally biased region" description="Polar residues" evidence="2">
    <location>
        <begin position="13"/>
        <end position="40"/>
    </location>
</feature>
<dbReference type="SMART" id="SM00594">
    <property type="entry name" value="UAS"/>
    <property type="match status" value="1"/>
</dbReference>
<feature type="compositionally biased region" description="Basic and acidic residues" evidence="2">
    <location>
        <begin position="265"/>
        <end position="277"/>
    </location>
</feature>
<dbReference type="EMBL" id="CAIX01000519">
    <property type="protein sequence ID" value="CCI11037.1"/>
    <property type="molecule type" value="Genomic_DNA"/>
</dbReference>
<protein>
    <recommendedName>
        <fullName evidence="3">UBX domain-containing protein</fullName>
    </recommendedName>
</protein>
<dbReference type="PANTHER" id="PTHR23322:SF1">
    <property type="entry name" value="FAS-ASSOCIATED FACTOR 2"/>
    <property type="match status" value="1"/>
</dbReference>
<reference evidence="4 5" key="1">
    <citation type="submission" date="2012-05" db="EMBL/GenBank/DDBJ databases">
        <title>Recombination and specialization in a pathogen metapopulation.</title>
        <authorList>
            <person name="Gardiner A."/>
            <person name="Kemen E."/>
            <person name="Schultz-Larsen T."/>
            <person name="MacLean D."/>
            <person name="Van Oosterhout C."/>
            <person name="Jones J.D.G."/>
        </authorList>
    </citation>
    <scope>NUCLEOTIDE SEQUENCE [LARGE SCALE GENOMIC DNA]</scope>
    <source>
        <strain evidence="4 5">Ac Nc2</strain>
    </source>
</reference>
<dbReference type="Gene3D" id="3.40.30.10">
    <property type="entry name" value="Glutaredoxin"/>
    <property type="match status" value="1"/>
</dbReference>
<feature type="region of interest" description="Disordered" evidence="2">
    <location>
        <begin position="256"/>
        <end position="285"/>
    </location>
</feature>
<name>A0A024FVX9_9STRA</name>
<comment type="caution">
    <text evidence="4">The sequence shown here is derived from an EMBL/GenBank/DDBJ whole genome shotgun (WGS) entry which is preliminary data.</text>
</comment>
<dbReference type="InParanoid" id="A0A024FVX9"/>
<gene>
    <name evidence="4" type="ORF">BN9_122650</name>
</gene>
<dbReference type="SUPFAM" id="SSF52833">
    <property type="entry name" value="Thioredoxin-like"/>
    <property type="match status" value="1"/>
</dbReference>
<dbReference type="Proteomes" id="UP000053237">
    <property type="component" value="Unassembled WGS sequence"/>
</dbReference>
<dbReference type="InterPro" id="IPR036249">
    <property type="entry name" value="Thioredoxin-like_sf"/>
</dbReference>
<dbReference type="PROSITE" id="PS50033">
    <property type="entry name" value="UBX"/>
    <property type="match status" value="1"/>
</dbReference>
<dbReference type="PANTHER" id="PTHR23322">
    <property type="entry name" value="FAS-ASSOCIATED PROTEIN"/>
    <property type="match status" value="1"/>
</dbReference>
<sequence length="397" mass="45064">MSSDSNVLRRRNVGNTTSNDASLHSSSIGNTPVESRTVNSPSLPLWVSVGSKLLGLQCNMGTRDPVVAATCFKETLVANTKKSTNTHSTSIPSFELTSFRDAVSTARSTCKFLFVYLHSPLHDDTRSYVNNVLCTNEFCNFINEQEDLLSWAGDISHVEGYSASLSLGAAHYPFIALLSCQSRGVSIIEKFTGYVPLKHLISAMAATIERNHQILNTVRQAEQQRIETQELRAQQDREYLESLEADRLRDEELRRLEEGQTSQQNREEEERQSAVRQEEEEYERQQNMLELKRQSVRAKPAPSCDATIDGVHHRLVLLRFRLHNGTKFERRFLSNDTLQFIRDYLDVELHDRGLEVTNYELATSYPKRVFGIEEGDLSLQDAGFVPQALIYVQNLDT</sequence>
<dbReference type="InterPro" id="IPR001012">
    <property type="entry name" value="UBX_dom"/>
</dbReference>
<dbReference type="InterPro" id="IPR050730">
    <property type="entry name" value="UBX_domain-protein"/>
</dbReference>
<proteinExistence type="predicted"/>
<dbReference type="OrthoDB" id="1026733at2759"/>
<dbReference type="InterPro" id="IPR006577">
    <property type="entry name" value="UAS"/>
</dbReference>
<organism evidence="4 5">
    <name type="scientific">Albugo candida</name>
    <dbReference type="NCBI Taxonomy" id="65357"/>
    <lineage>
        <taxon>Eukaryota</taxon>
        <taxon>Sar</taxon>
        <taxon>Stramenopiles</taxon>
        <taxon>Oomycota</taxon>
        <taxon>Peronosporomycetes</taxon>
        <taxon>Albuginales</taxon>
        <taxon>Albuginaceae</taxon>
        <taxon>Albugo</taxon>
    </lineage>
</organism>
<feature type="region of interest" description="Disordered" evidence="2">
    <location>
        <begin position="1"/>
        <end position="40"/>
    </location>
</feature>
<dbReference type="GO" id="GO:0043130">
    <property type="term" value="F:ubiquitin binding"/>
    <property type="evidence" value="ECO:0007669"/>
    <property type="project" value="TreeGrafter"/>
</dbReference>
<dbReference type="Pfam" id="PF00789">
    <property type="entry name" value="UBX"/>
    <property type="match status" value="1"/>
</dbReference>
<dbReference type="AlphaFoldDB" id="A0A024FVX9"/>
<dbReference type="SMART" id="SM00166">
    <property type="entry name" value="UBX"/>
    <property type="match status" value="1"/>
</dbReference>
<feature type="domain" description="UBX" evidence="3">
    <location>
        <begin position="318"/>
        <end position="392"/>
    </location>
</feature>
<dbReference type="SUPFAM" id="SSF54236">
    <property type="entry name" value="Ubiquitin-like"/>
    <property type="match status" value="1"/>
</dbReference>
<dbReference type="Gene3D" id="3.10.20.90">
    <property type="entry name" value="Phosphatidylinositol 3-kinase Catalytic Subunit, Chain A, domain 1"/>
    <property type="match status" value="1"/>
</dbReference>
<evidence type="ECO:0000313" key="4">
    <source>
        <dbReference type="EMBL" id="CCI11037.1"/>
    </source>
</evidence>